<dbReference type="STRING" id="1000565.METUNv1_01224"/>
<dbReference type="AlphaFoldDB" id="F5RAL0"/>
<protein>
    <submittedName>
        <fullName evidence="1">Uncharacterized protein</fullName>
    </submittedName>
</protein>
<evidence type="ECO:0000313" key="1">
    <source>
        <dbReference type="EMBL" id="EGK72459.1"/>
    </source>
</evidence>
<name>F5RAL0_METUF</name>
<dbReference type="Proteomes" id="UP000005019">
    <property type="component" value="Unassembled WGS sequence"/>
</dbReference>
<accession>F5RAL0</accession>
<gene>
    <name evidence="1" type="ORF">METUNv1_01224</name>
</gene>
<keyword evidence="2" id="KW-1185">Reference proteome</keyword>
<organism evidence="1 2">
    <name type="scientific">Methyloversatilis universalis (strain ATCC BAA-1314 / DSM 25237 / JCM 13912 / CCUG 52030 / FAM5)</name>
    <dbReference type="NCBI Taxonomy" id="1000565"/>
    <lineage>
        <taxon>Bacteria</taxon>
        <taxon>Pseudomonadati</taxon>
        <taxon>Pseudomonadota</taxon>
        <taxon>Betaproteobacteria</taxon>
        <taxon>Nitrosomonadales</taxon>
        <taxon>Sterolibacteriaceae</taxon>
        <taxon>Methyloversatilis</taxon>
    </lineage>
</organism>
<comment type="caution">
    <text evidence="1">The sequence shown here is derived from an EMBL/GenBank/DDBJ whole genome shotgun (WGS) entry which is preliminary data.</text>
</comment>
<dbReference type="EMBL" id="AFHG01000036">
    <property type="protein sequence ID" value="EGK72459.1"/>
    <property type="molecule type" value="Genomic_DNA"/>
</dbReference>
<sequence>MVQMKKTTQRLKEPSTWAGLAGLAVLFGASVEEAQAVANAVGGLAGLVAVFMPENQSNAQHRP</sequence>
<evidence type="ECO:0000313" key="2">
    <source>
        <dbReference type="Proteomes" id="UP000005019"/>
    </source>
</evidence>
<reference evidence="1 2" key="1">
    <citation type="journal article" date="2011" name="J. Bacteriol.">
        <title>Genome sequence of Methyloversatilis universalis FAM5T, a methylotrophic representative of the order Rhodocyclales.</title>
        <authorList>
            <person name="Kittichotirat W."/>
            <person name="Good N.M."/>
            <person name="Hall R."/>
            <person name="Bringel F."/>
            <person name="Lajus A."/>
            <person name="Medigue C."/>
            <person name="Smalley N.E."/>
            <person name="Beck D."/>
            <person name="Bumgarner R."/>
            <person name="Vuilleumier S."/>
            <person name="Kalyuzhnaya M.G."/>
        </authorList>
    </citation>
    <scope>NUCLEOTIDE SEQUENCE [LARGE SCALE GENOMIC DNA]</scope>
    <source>
        <strain evidence="2">ATCC BAA-1314 / JCM 13912 / FAM5</strain>
    </source>
</reference>
<proteinExistence type="predicted"/>